<accession>A0A420WUL4</accession>
<keyword evidence="1" id="KW-0812">Transmembrane</keyword>
<name>A0A420WUL4_9GAMM</name>
<keyword evidence="3" id="KW-1185">Reference proteome</keyword>
<feature type="transmembrane region" description="Helical" evidence="1">
    <location>
        <begin position="6"/>
        <end position="23"/>
    </location>
</feature>
<dbReference type="Proteomes" id="UP000281975">
    <property type="component" value="Unassembled WGS sequence"/>
</dbReference>
<dbReference type="AlphaFoldDB" id="A0A420WUL4"/>
<reference evidence="2 3" key="1">
    <citation type="submission" date="2018-10" db="EMBL/GenBank/DDBJ databases">
        <title>Genomic Encyclopedia of Type Strains, Phase IV (KMG-IV): sequencing the most valuable type-strain genomes for metagenomic binning, comparative biology and taxonomic classification.</title>
        <authorList>
            <person name="Goeker M."/>
        </authorList>
    </citation>
    <scope>NUCLEOTIDE SEQUENCE [LARGE SCALE GENOMIC DNA]</scope>
    <source>
        <strain evidence="2 3">DSM 23229</strain>
    </source>
</reference>
<dbReference type="RefSeq" id="WP_121173470.1">
    <property type="nucleotide sequence ID" value="NZ_RBIN01000007.1"/>
</dbReference>
<keyword evidence="1" id="KW-0472">Membrane</keyword>
<evidence type="ECO:0000313" key="3">
    <source>
        <dbReference type="Proteomes" id="UP000281975"/>
    </source>
</evidence>
<evidence type="ECO:0000313" key="2">
    <source>
        <dbReference type="EMBL" id="RKQ97136.1"/>
    </source>
</evidence>
<proteinExistence type="predicted"/>
<dbReference type="EMBL" id="RBIN01000007">
    <property type="protein sequence ID" value="RKQ97136.1"/>
    <property type="molecule type" value="Genomic_DNA"/>
</dbReference>
<organism evidence="2 3">
    <name type="scientific">Kushneria sinocarnis</name>
    <dbReference type="NCBI Taxonomy" id="595502"/>
    <lineage>
        <taxon>Bacteria</taxon>
        <taxon>Pseudomonadati</taxon>
        <taxon>Pseudomonadota</taxon>
        <taxon>Gammaproteobacteria</taxon>
        <taxon>Oceanospirillales</taxon>
        <taxon>Halomonadaceae</taxon>
        <taxon>Kushneria</taxon>
    </lineage>
</organism>
<evidence type="ECO:0000256" key="1">
    <source>
        <dbReference type="SAM" id="Phobius"/>
    </source>
</evidence>
<keyword evidence="1" id="KW-1133">Transmembrane helix</keyword>
<sequence>MIIYIYAVLVSYALTGLLLSFSGKDLRGRSLGWQDRMGWQNRIKWAAAWPWGITRLGIYKALKGNG</sequence>
<comment type="caution">
    <text evidence="2">The sequence shown here is derived from an EMBL/GenBank/DDBJ whole genome shotgun (WGS) entry which is preliminary data.</text>
</comment>
<gene>
    <name evidence="2" type="ORF">C7446_2556</name>
</gene>
<protein>
    <submittedName>
        <fullName evidence="2">Uncharacterized protein</fullName>
    </submittedName>
</protein>